<evidence type="ECO:0000313" key="2">
    <source>
        <dbReference type="Proteomes" id="UP000077202"/>
    </source>
</evidence>
<comment type="caution">
    <text evidence="1">The sequence shown here is derived from an EMBL/GenBank/DDBJ whole genome shotgun (WGS) entry which is preliminary data.</text>
</comment>
<evidence type="ECO:0000313" key="1">
    <source>
        <dbReference type="EMBL" id="OAE22250.1"/>
    </source>
</evidence>
<gene>
    <name evidence="1" type="ORF">AXG93_412s1400</name>
</gene>
<dbReference type="EMBL" id="LVLJ01003247">
    <property type="protein sequence ID" value="OAE22250.1"/>
    <property type="molecule type" value="Genomic_DNA"/>
</dbReference>
<dbReference type="AlphaFoldDB" id="A0A176VMZ7"/>
<proteinExistence type="predicted"/>
<dbReference type="Proteomes" id="UP000077202">
    <property type="component" value="Unassembled WGS sequence"/>
</dbReference>
<sequence length="150" mass="16507">MTSCQISLGTVKFDYSKVPLAEDPKTTEFGLVDLLSDRIVSLVKYLDGKMAKYSVPTCSAGSYVQLVHKRTKTKVVATAKLERGKDLNADCNRFSSELLAVEKQSVAAQAKLVEIETTVQNLEKQTDVGLPASVERCLSGYVNWEIQTTK</sequence>
<reference evidence="1" key="1">
    <citation type="submission" date="2016-03" db="EMBL/GenBank/DDBJ databases">
        <title>Mechanisms controlling the formation of the plant cell surface in tip-growing cells are functionally conserved among land plants.</title>
        <authorList>
            <person name="Honkanen S."/>
            <person name="Jones V.A."/>
            <person name="Morieri G."/>
            <person name="Champion C."/>
            <person name="Hetherington A.J."/>
            <person name="Kelly S."/>
            <person name="Saint-Marcoux D."/>
            <person name="Proust H."/>
            <person name="Prescott H."/>
            <person name="Dolan L."/>
        </authorList>
    </citation>
    <scope>NUCLEOTIDE SEQUENCE [LARGE SCALE GENOMIC DNA]</scope>
    <source>
        <tissue evidence="1">Whole gametophyte</tissue>
    </source>
</reference>
<protein>
    <submittedName>
        <fullName evidence="1">Uncharacterized protein</fullName>
    </submittedName>
</protein>
<name>A0A176VMZ7_MARPO</name>
<accession>A0A176VMZ7</accession>
<organism evidence="1 2">
    <name type="scientific">Marchantia polymorpha subsp. ruderalis</name>
    <dbReference type="NCBI Taxonomy" id="1480154"/>
    <lineage>
        <taxon>Eukaryota</taxon>
        <taxon>Viridiplantae</taxon>
        <taxon>Streptophyta</taxon>
        <taxon>Embryophyta</taxon>
        <taxon>Marchantiophyta</taxon>
        <taxon>Marchantiopsida</taxon>
        <taxon>Marchantiidae</taxon>
        <taxon>Marchantiales</taxon>
        <taxon>Marchantiaceae</taxon>
        <taxon>Marchantia</taxon>
    </lineage>
</organism>
<keyword evidence="2" id="KW-1185">Reference proteome</keyword>